<dbReference type="Gene3D" id="3.40.50.300">
    <property type="entry name" value="P-loop containing nucleotide triphosphate hydrolases"/>
    <property type="match status" value="1"/>
</dbReference>
<dbReference type="PROSITE" id="PS50943">
    <property type="entry name" value="HTH_CROC1"/>
    <property type="match status" value="1"/>
</dbReference>
<dbReference type="SMART" id="SM00382">
    <property type="entry name" value="AAA"/>
    <property type="match status" value="1"/>
</dbReference>
<feature type="domain" description="HTH cro/C1-type" evidence="1">
    <location>
        <begin position="8"/>
        <end position="42"/>
    </location>
</feature>
<keyword evidence="3" id="KW-1185">Reference proteome</keyword>
<dbReference type="SMART" id="SM00530">
    <property type="entry name" value="HTH_XRE"/>
    <property type="match status" value="1"/>
</dbReference>
<dbReference type="InterPro" id="IPR003593">
    <property type="entry name" value="AAA+_ATPase"/>
</dbReference>
<gene>
    <name evidence="2" type="ORF">NCTC13294_02651</name>
</gene>
<dbReference type="InterPro" id="IPR001387">
    <property type="entry name" value="Cro/C1-type_HTH"/>
</dbReference>
<dbReference type="SUPFAM" id="SSF47413">
    <property type="entry name" value="lambda repressor-like DNA-binding domains"/>
    <property type="match status" value="1"/>
</dbReference>
<name>A0A381EFP3_9GAMM</name>
<dbReference type="CDD" id="cd00093">
    <property type="entry name" value="HTH_XRE"/>
    <property type="match status" value="1"/>
</dbReference>
<dbReference type="OrthoDB" id="9801665at2"/>
<proteinExistence type="predicted"/>
<sequence length="293" mass="32028">MSNKRDDLRAYMDAHGLTQQQAASKLDVSSATINQYLQGKYKGDTAALDGKVTQLIARSKEKAKAVNIGFVPTKTAKHMHETALLAHSLGEIYLIIGEAGLGKTMALTEYAKKNADVVMVEVEPTYNAKVLLQTIAAALGLTPARTNHEMMTAICDRLRGSERLLIVDEAELLGLKPLEILRRIHDLTGIGIVLAGMPRLRANLRGARGEYKQLYSRIGFCQDIKNALPAEDIAKIAEATLGNGEYNELLYQVSGGNARRLAKLLRGALKIADNHGRPVDEALIKRMAEMLID</sequence>
<evidence type="ECO:0000313" key="2">
    <source>
        <dbReference type="EMBL" id="SUX25762.1"/>
    </source>
</evidence>
<dbReference type="InterPro" id="IPR010982">
    <property type="entry name" value="Lambda_DNA-bd_dom_sf"/>
</dbReference>
<evidence type="ECO:0000259" key="1">
    <source>
        <dbReference type="PROSITE" id="PS50943"/>
    </source>
</evidence>
<dbReference type="Pfam" id="PF13401">
    <property type="entry name" value="AAA_22"/>
    <property type="match status" value="1"/>
</dbReference>
<dbReference type="GO" id="GO:0003677">
    <property type="term" value="F:DNA binding"/>
    <property type="evidence" value="ECO:0007669"/>
    <property type="project" value="InterPro"/>
</dbReference>
<protein>
    <submittedName>
        <fullName evidence="2">Predicted ATPase</fullName>
    </submittedName>
</protein>
<dbReference type="SUPFAM" id="SSF52540">
    <property type="entry name" value="P-loop containing nucleoside triphosphate hydrolases"/>
    <property type="match status" value="1"/>
</dbReference>
<dbReference type="InterPro" id="IPR049945">
    <property type="entry name" value="AAA_22"/>
</dbReference>
<evidence type="ECO:0000313" key="3">
    <source>
        <dbReference type="Proteomes" id="UP000254572"/>
    </source>
</evidence>
<dbReference type="Gene3D" id="1.10.260.40">
    <property type="entry name" value="lambda repressor-like DNA-binding domains"/>
    <property type="match status" value="1"/>
</dbReference>
<dbReference type="RefSeq" id="WP_115612690.1">
    <property type="nucleotide sequence ID" value="NZ_JBHLZC010000001.1"/>
</dbReference>
<dbReference type="Proteomes" id="UP000254572">
    <property type="component" value="Unassembled WGS sequence"/>
</dbReference>
<dbReference type="EMBL" id="UFUW01000001">
    <property type="protein sequence ID" value="SUX25762.1"/>
    <property type="molecule type" value="Genomic_DNA"/>
</dbReference>
<organism evidence="2 3">
    <name type="scientific">Cardiobacterium valvarum</name>
    <dbReference type="NCBI Taxonomy" id="194702"/>
    <lineage>
        <taxon>Bacteria</taxon>
        <taxon>Pseudomonadati</taxon>
        <taxon>Pseudomonadota</taxon>
        <taxon>Gammaproteobacteria</taxon>
        <taxon>Cardiobacteriales</taxon>
        <taxon>Cardiobacteriaceae</taxon>
        <taxon>Cardiobacterium</taxon>
    </lineage>
</organism>
<accession>A0A381EFP3</accession>
<dbReference type="InterPro" id="IPR052026">
    <property type="entry name" value="ExeA_AAA_ATPase_DNA-bind"/>
</dbReference>
<dbReference type="GO" id="GO:0016887">
    <property type="term" value="F:ATP hydrolysis activity"/>
    <property type="evidence" value="ECO:0007669"/>
    <property type="project" value="InterPro"/>
</dbReference>
<dbReference type="InterPro" id="IPR027417">
    <property type="entry name" value="P-loop_NTPase"/>
</dbReference>
<dbReference type="AlphaFoldDB" id="A0A381EFP3"/>
<dbReference type="Pfam" id="PF01381">
    <property type="entry name" value="HTH_3"/>
    <property type="match status" value="1"/>
</dbReference>
<dbReference type="PANTHER" id="PTHR35894:SF5">
    <property type="entry name" value="MU-LIKE PROPHAGE FLUMU DNA TRANSPOSITION PROTEIN B"/>
    <property type="match status" value="1"/>
</dbReference>
<dbReference type="PANTHER" id="PTHR35894">
    <property type="entry name" value="GENERAL SECRETION PATHWAY PROTEIN A-RELATED"/>
    <property type="match status" value="1"/>
</dbReference>
<reference evidence="2 3" key="1">
    <citation type="submission" date="2018-06" db="EMBL/GenBank/DDBJ databases">
        <authorList>
            <consortium name="Pathogen Informatics"/>
            <person name="Doyle S."/>
        </authorList>
    </citation>
    <scope>NUCLEOTIDE SEQUENCE [LARGE SCALE GENOMIC DNA]</scope>
    <source>
        <strain evidence="2 3">NCTC13294</strain>
    </source>
</reference>